<dbReference type="PANTHER" id="PTHR43544:SF33">
    <property type="entry name" value="C-FACTOR"/>
    <property type="match status" value="1"/>
</dbReference>
<protein>
    <recommendedName>
        <fullName evidence="4">C-factor</fullName>
    </recommendedName>
</protein>
<organism evidence="2 3">
    <name type="scientific">Perca flavescens</name>
    <name type="common">American yellow perch</name>
    <name type="synonym">Morone flavescens</name>
    <dbReference type="NCBI Taxonomy" id="8167"/>
    <lineage>
        <taxon>Eukaryota</taxon>
        <taxon>Metazoa</taxon>
        <taxon>Chordata</taxon>
        <taxon>Craniata</taxon>
        <taxon>Vertebrata</taxon>
        <taxon>Euteleostomi</taxon>
        <taxon>Actinopterygii</taxon>
        <taxon>Neopterygii</taxon>
        <taxon>Teleostei</taxon>
        <taxon>Neoteleostei</taxon>
        <taxon>Acanthomorphata</taxon>
        <taxon>Eupercaria</taxon>
        <taxon>Perciformes</taxon>
        <taxon>Percoidei</taxon>
        <taxon>Percidae</taxon>
        <taxon>Percinae</taxon>
        <taxon>Perca</taxon>
    </lineage>
</organism>
<dbReference type="InterPro" id="IPR051468">
    <property type="entry name" value="Fungal_SecMetab_SDRs"/>
</dbReference>
<dbReference type="PRINTS" id="PR00081">
    <property type="entry name" value="GDHRDH"/>
</dbReference>
<dbReference type="AlphaFoldDB" id="A0A484CI02"/>
<comment type="similarity">
    <text evidence="1">Belongs to the short-chain dehydrogenases/reductases (SDR) family.</text>
</comment>
<dbReference type="InterPro" id="IPR036291">
    <property type="entry name" value="NAD(P)-bd_dom_sf"/>
</dbReference>
<proteinExistence type="inferred from homology"/>
<dbReference type="SUPFAM" id="SSF51735">
    <property type="entry name" value="NAD(P)-binding Rossmann-fold domains"/>
    <property type="match status" value="1"/>
</dbReference>
<accession>A0A484CI02</accession>
<comment type="caution">
    <text evidence="2">The sequence shown here is derived from an EMBL/GenBank/DDBJ whole genome shotgun (WGS) entry which is preliminary data.</text>
</comment>
<dbReference type="PRINTS" id="PR00080">
    <property type="entry name" value="SDRFAMILY"/>
</dbReference>
<evidence type="ECO:0000313" key="3">
    <source>
        <dbReference type="Proteomes" id="UP000295070"/>
    </source>
</evidence>
<dbReference type="Gene3D" id="3.40.50.720">
    <property type="entry name" value="NAD(P)-binding Rossmann-like Domain"/>
    <property type="match status" value="1"/>
</dbReference>
<evidence type="ECO:0000313" key="2">
    <source>
        <dbReference type="EMBL" id="TDH03036.1"/>
    </source>
</evidence>
<keyword evidence="3" id="KW-1185">Reference proteome</keyword>
<dbReference type="InterPro" id="IPR002347">
    <property type="entry name" value="SDR_fam"/>
</dbReference>
<dbReference type="Proteomes" id="UP000295070">
    <property type="component" value="Chromosome 15"/>
</dbReference>
<dbReference type="EMBL" id="SCKG01000015">
    <property type="protein sequence ID" value="TDH03036.1"/>
    <property type="molecule type" value="Genomic_DNA"/>
</dbReference>
<reference evidence="2 3" key="1">
    <citation type="submission" date="2019-01" db="EMBL/GenBank/DDBJ databases">
        <title>A chromosome-scale genome assembly of the yellow perch, Perca flavescens.</title>
        <authorList>
            <person name="Feron R."/>
            <person name="Morvezen R."/>
            <person name="Bestin A."/>
            <person name="Haffray P."/>
            <person name="Klopp C."/>
            <person name="Zahm M."/>
            <person name="Cabau C."/>
            <person name="Roques C."/>
            <person name="Donnadieu C."/>
            <person name="Bouchez O."/>
            <person name="Christie M."/>
            <person name="Larson W."/>
            <person name="Guiguen Y."/>
        </authorList>
    </citation>
    <scope>NUCLEOTIDE SEQUENCE [LARGE SCALE GENOMIC DNA]</scope>
    <source>
        <strain evidence="2">YP-PL-M2</strain>
        <tissue evidence="2">Blood</tissue>
    </source>
</reference>
<evidence type="ECO:0000256" key="1">
    <source>
        <dbReference type="RuleBase" id="RU000363"/>
    </source>
</evidence>
<dbReference type="GO" id="GO:0005737">
    <property type="term" value="C:cytoplasm"/>
    <property type="evidence" value="ECO:0007669"/>
    <property type="project" value="TreeGrafter"/>
</dbReference>
<sequence length="272" mass="29355">MQELRQRIVLTETEEMAAQPVSVLITGANRGLGLEMVKQMVEGPRPVTKLFACCRDPDGPRVEALQTLAKKNPNIISVVRLDATDLCSIKLCAQQVGSVVGTGGLNLLINNAGVMAKGTVQEASPEDMQHTFNTNVMGPMNMIKEFLPHLRDAVKASGMPGMSISKAAVVNISSLLGSMEALKQSYAFCPVVSYRISKAGLNMLTVCAAEELKKDDILFSLLHPGWVRTDMGGEEADIDARESVQGMLSVMASLTEKQNGAFLDYKGQSIPW</sequence>
<dbReference type="STRING" id="8167.A0A484CI02"/>
<dbReference type="Pfam" id="PF00106">
    <property type="entry name" value="adh_short"/>
    <property type="match status" value="1"/>
</dbReference>
<evidence type="ECO:0008006" key="4">
    <source>
        <dbReference type="Google" id="ProtNLM"/>
    </source>
</evidence>
<gene>
    <name evidence="2" type="ORF">EPR50_G00158670</name>
</gene>
<name>A0A484CI02_PERFV</name>
<dbReference type="GO" id="GO:0016491">
    <property type="term" value="F:oxidoreductase activity"/>
    <property type="evidence" value="ECO:0007669"/>
    <property type="project" value="TreeGrafter"/>
</dbReference>
<dbReference type="CDD" id="cd05325">
    <property type="entry name" value="carb_red_sniffer_like_SDR_c"/>
    <property type="match status" value="1"/>
</dbReference>
<dbReference type="PANTHER" id="PTHR43544">
    <property type="entry name" value="SHORT-CHAIN DEHYDROGENASE/REDUCTASE"/>
    <property type="match status" value="1"/>
</dbReference>